<evidence type="ECO:0000256" key="1">
    <source>
        <dbReference type="SAM" id="MobiDB-lite"/>
    </source>
</evidence>
<reference evidence="2" key="1">
    <citation type="submission" date="2020-05" db="EMBL/GenBank/DDBJ databases">
        <authorList>
            <person name="Chiriac C."/>
            <person name="Salcher M."/>
            <person name="Ghai R."/>
            <person name="Kavagutti S V."/>
        </authorList>
    </citation>
    <scope>NUCLEOTIDE SEQUENCE</scope>
</reference>
<organism evidence="2">
    <name type="scientific">freshwater metagenome</name>
    <dbReference type="NCBI Taxonomy" id="449393"/>
    <lineage>
        <taxon>unclassified sequences</taxon>
        <taxon>metagenomes</taxon>
        <taxon>ecological metagenomes</taxon>
    </lineage>
</organism>
<feature type="compositionally biased region" description="Low complexity" evidence="1">
    <location>
        <begin position="26"/>
        <end position="38"/>
    </location>
</feature>
<gene>
    <name evidence="2" type="ORF">UFOPK3609_02188</name>
</gene>
<sequence>MPTRLRTVEDEVKQTASKPPPLIASRTAAAGGAARTVR</sequence>
<dbReference type="EMBL" id="CAFBMQ010000445">
    <property type="protein sequence ID" value="CAB4935547.1"/>
    <property type="molecule type" value="Genomic_DNA"/>
</dbReference>
<name>A0A6J7IYX6_9ZZZZ</name>
<feature type="region of interest" description="Disordered" evidence="1">
    <location>
        <begin position="1"/>
        <end position="38"/>
    </location>
</feature>
<evidence type="ECO:0000313" key="2">
    <source>
        <dbReference type="EMBL" id="CAB4935547.1"/>
    </source>
</evidence>
<dbReference type="AlphaFoldDB" id="A0A6J7IYX6"/>
<protein>
    <submittedName>
        <fullName evidence="2">Unannotated protein</fullName>
    </submittedName>
</protein>
<accession>A0A6J7IYX6</accession>
<feature type="compositionally biased region" description="Basic and acidic residues" evidence="1">
    <location>
        <begin position="1"/>
        <end position="13"/>
    </location>
</feature>
<proteinExistence type="predicted"/>